<dbReference type="Proteomes" id="UP000824074">
    <property type="component" value="Unassembled WGS sequence"/>
</dbReference>
<comment type="caution">
    <text evidence="4">The sequence shown here is derived from an EMBL/GenBank/DDBJ whole genome shotgun (WGS) entry which is preliminary data.</text>
</comment>
<gene>
    <name evidence="4" type="ORF">IAB68_03985</name>
</gene>
<dbReference type="Pfam" id="PF07963">
    <property type="entry name" value="N_methyl"/>
    <property type="match status" value="1"/>
</dbReference>
<keyword evidence="3" id="KW-1133">Transmembrane helix</keyword>
<dbReference type="SUPFAM" id="SSF54523">
    <property type="entry name" value="Pili subunits"/>
    <property type="match status" value="1"/>
</dbReference>
<name>A0A9D1IR47_9FIRM</name>
<accession>A0A9D1IR47</accession>
<protein>
    <submittedName>
        <fullName evidence="4">Type II secretion system protein</fullName>
    </submittedName>
</protein>
<feature type="transmembrane region" description="Helical" evidence="3">
    <location>
        <begin position="6"/>
        <end position="30"/>
    </location>
</feature>
<evidence type="ECO:0000256" key="2">
    <source>
        <dbReference type="ARBA" id="ARBA00023287"/>
    </source>
</evidence>
<dbReference type="EMBL" id="DVMT01000039">
    <property type="protein sequence ID" value="HIU40439.1"/>
    <property type="molecule type" value="Genomic_DNA"/>
</dbReference>
<proteinExistence type="predicted"/>
<keyword evidence="3" id="KW-0472">Membrane</keyword>
<dbReference type="InterPro" id="IPR012902">
    <property type="entry name" value="N_methyl_site"/>
</dbReference>
<dbReference type="Gene3D" id="3.30.700.10">
    <property type="entry name" value="Glycoprotein, Type 4 Pilin"/>
    <property type="match status" value="1"/>
</dbReference>
<dbReference type="GO" id="GO:0030420">
    <property type="term" value="P:establishment of competence for transformation"/>
    <property type="evidence" value="ECO:0007669"/>
    <property type="project" value="UniProtKB-KW"/>
</dbReference>
<keyword evidence="2" id="KW-0178">Competence</keyword>
<evidence type="ECO:0000256" key="1">
    <source>
        <dbReference type="ARBA" id="ARBA00004241"/>
    </source>
</evidence>
<evidence type="ECO:0000256" key="3">
    <source>
        <dbReference type="SAM" id="Phobius"/>
    </source>
</evidence>
<sequence>MKNNGFTLVELLAVIVVLGVIMAIAGTAVLGQRRKTSIEEAKKIEQTIADLGPGIYSYESSVGSDDSDSFMQFFNEGQPFKISQDTLISAGYLDGKIENPSGNGTCDAYLVVDPSSDDEMFKGYVDCSDLYATGQDGDTYDRTNYDEYIDNNVSDFLGNLSSNN</sequence>
<comment type="subcellular location">
    <subcellularLocation>
        <location evidence="1">Cell surface</location>
    </subcellularLocation>
</comment>
<dbReference type="GO" id="GO:0009986">
    <property type="term" value="C:cell surface"/>
    <property type="evidence" value="ECO:0007669"/>
    <property type="project" value="UniProtKB-SubCell"/>
</dbReference>
<dbReference type="NCBIfam" id="TIGR02532">
    <property type="entry name" value="IV_pilin_GFxxxE"/>
    <property type="match status" value="1"/>
</dbReference>
<dbReference type="InterPro" id="IPR045584">
    <property type="entry name" value="Pilin-like"/>
</dbReference>
<evidence type="ECO:0000313" key="5">
    <source>
        <dbReference type="Proteomes" id="UP000824074"/>
    </source>
</evidence>
<reference evidence="4" key="1">
    <citation type="submission" date="2020-10" db="EMBL/GenBank/DDBJ databases">
        <authorList>
            <person name="Gilroy R."/>
        </authorList>
    </citation>
    <scope>NUCLEOTIDE SEQUENCE</scope>
    <source>
        <strain evidence="4">CHK193-30670</strain>
    </source>
</reference>
<reference evidence="4" key="2">
    <citation type="journal article" date="2021" name="PeerJ">
        <title>Extensive microbial diversity within the chicken gut microbiome revealed by metagenomics and culture.</title>
        <authorList>
            <person name="Gilroy R."/>
            <person name="Ravi A."/>
            <person name="Getino M."/>
            <person name="Pursley I."/>
            <person name="Horton D.L."/>
            <person name="Alikhan N.F."/>
            <person name="Baker D."/>
            <person name="Gharbi K."/>
            <person name="Hall N."/>
            <person name="Watson M."/>
            <person name="Adriaenssens E.M."/>
            <person name="Foster-Nyarko E."/>
            <person name="Jarju S."/>
            <person name="Secka A."/>
            <person name="Antonio M."/>
            <person name="Oren A."/>
            <person name="Chaudhuri R.R."/>
            <person name="La Ragione R."/>
            <person name="Hildebrand F."/>
            <person name="Pallen M.J."/>
        </authorList>
    </citation>
    <scope>NUCLEOTIDE SEQUENCE</scope>
    <source>
        <strain evidence="4">CHK193-30670</strain>
    </source>
</reference>
<dbReference type="AlphaFoldDB" id="A0A9D1IR47"/>
<organism evidence="4 5">
    <name type="scientific">Candidatus Aphodocola excrementigallinarum</name>
    <dbReference type="NCBI Taxonomy" id="2840670"/>
    <lineage>
        <taxon>Bacteria</taxon>
        <taxon>Bacillati</taxon>
        <taxon>Bacillota</taxon>
        <taxon>Bacilli</taxon>
        <taxon>Candidatus Aphodocola</taxon>
    </lineage>
</organism>
<keyword evidence="3" id="KW-0812">Transmembrane</keyword>
<evidence type="ECO:0000313" key="4">
    <source>
        <dbReference type="EMBL" id="HIU40439.1"/>
    </source>
</evidence>